<name>A0A918C0X1_9ACTN</name>
<sequence length="191" mass="19632">MSTTRPYSPGDRGPEPSGASGTPGGAVPAAGGAPEGGVAAPTAPTAPPAPSDASAGGMVRRLSFDDQSGVVPLARDFTRQALYEWGWLPASGADRRAAAEDVLLVVSELVTNACLHADGPDHLAITCDRKVIRLEVTDRGTGQPAPRTPHQAGRPGGHGMFIVQRLCLDWGVVRSPETPGKTVWAELGTPA</sequence>
<protein>
    <submittedName>
        <fullName evidence="4">ATPase</fullName>
    </submittedName>
</protein>
<reference evidence="4" key="1">
    <citation type="journal article" date="2014" name="Int. J. Syst. Evol. Microbiol.">
        <title>Complete genome sequence of Corynebacterium casei LMG S-19264T (=DSM 44701T), isolated from a smear-ripened cheese.</title>
        <authorList>
            <consortium name="US DOE Joint Genome Institute (JGI-PGF)"/>
            <person name="Walter F."/>
            <person name="Albersmeier A."/>
            <person name="Kalinowski J."/>
            <person name="Ruckert C."/>
        </authorList>
    </citation>
    <scope>NUCLEOTIDE SEQUENCE</scope>
    <source>
        <strain evidence="4">JCM 4403</strain>
    </source>
</reference>
<reference evidence="4" key="2">
    <citation type="submission" date="2020-09" db="EMBL/GenBank/DDBJ databases">
        <authorList>
            <person name="Sun Q."/>
            <person name="Ohkuma M."/>
        </authorList>
    </citation>
    <scope>NUCLEOTIDE SEQUENCE</scope>
    <source>
        <strain evidence="4">JCM 4403</strain>
    </source>
</reference>
<accession>A0A918C0X1</accession>
<dbReference type="CDD" id="cd16936">
    <property type="entry name" value="HATPase_RsbW-like"/>
    <property type="match status" value="1"/>
</dbReference>
<dbReference type="Pfam" id="PF13581">
    <property type="entry name" value="HATPase_c_2"/>
    <property type="match status" value="1"/>
</dbReference>
<dbReference type="PANTHER" id="PTHR35526:SF3">
    <property type="entry name" value="ANTI-SIGMA-F FACTOR RSBW"/>
    <property type="match status" value="1"/>
</dbReference>
<feature type="domain" description="Histidine kinase/HSP90-like ATPase" evidence="3">
    <location>
        <begin position="97"/>
        <end position="184"/>
    </location>
</feature>
<comment type="caution">
    <text evidence="4">The sequence shown here is derived from an EMBL/GenBank/DDBJ whole genome shotgun (WGS) entry which is preliminary data.</text>
</comment>
<proteinExistence type="predicted"/>
<keyword evidence="1" id="KW-0723">Serine/threonine-protein kinase</keyword>
<dbReference type="Proteomes" id="UP000656732">
    <property type="component" value="Unassembled WGS sequence"/>
</dbReference>
<gene>
    <name evidence="4" type="ORF">GCM10010280_53910</name>
</gene>
<evidence type="ECO:0000313" key="4">
    <source>
        <dbReference type="EMBL" id="GGQ99325.1"/>
    </source>
</evidence>
<dbReference type="Gene3D" id="3.30.565.10">
    <property type="entry name" value="Histidine kinase-like ATPase, C-terminal domain"/>
    <property type="match status" value="1"/>
</dbReference>
<evidence type="ECO:0000256" key="1">
    <source>
        <dbReference type="ARBA" id="ARBA00022527"/>
    </source>
</evidence>
<dbReference type="EMBL" id="BMTU01000013">
    <property type="protein sequence ID" value="GGQ99325.1"/>
    <property type="molecule type" value="Genomic_DNA"/>
</dbReference>
<evidence type="ECO:0000259" key="3">
    <source>
        <dbReference type="Pfam" id="PF13581"/>
    </source>
</evidence>
<feature type="region of interest" description="Disordered" evidence="2">
    <location>
        <begin position="1"/>
        <end position="56"/>
    </location>
</feature>
<keyword evidence="5" id="KW-1185">Reference proteome</keyword>
<dbReference type="InterPro" id="IPR003594">
    <property type="entry name" value="HATPase_dom"/>
</dbReference>
<keyword evidence="1" id="KW-0418">Kinase</keyword>
<dbReference type="GO" id="GO:0004674">
    <property type="term" value="F:protein serine/threonine kinase activity"/>
    <property type="evidence" value="ECO:0007669"/>
    <property type="project" value="UniProtKB-KW"/>
</dbReference>
<feature type="compositionally biased region" description="Low complexity" evidence="2">
    <location>
        <begin position="15"/>
        <end position="43"/>
    </location>
</feature>
<dbReference type="AlphaFoldDB" id="A0A918C0X1"/>
<evidence type="ECO:0000256" key="2">
    <source>
        <dbReference type="SAM" id="MobiDB-lite"/>
    </source>
</evidence>
<dbReference type="PANTHER" id="PTHR35526">
    <property type="entry name" value="ANTI-SIGMA-F FACTOR RSBW-RELATED"/>
    <property type="match status" value="1"/>
</dbReference>
<dbReference type="InterPro" id="IPR050267">
    <property type="entry name" value="Anti-sigma-factor_SerPK"/>
</dbReference>
<evidence type="ECO:0000313" key="5">
    <source>
        <dbReference type="Proteomes" id="UP000656732"/>
    </source>
</evidence>
<dbReference type="SUPFAM" id="SSF55874">
    <property type="entry name" value="ATPase domain of HSP90 chaperone/DNA topoisomerase II/histidine kinase"/>
    <property type="match status" value="1"/>
</dbReference>
<keyword evidence="1" id="KW-0808">Transferase</keyword>
<organism evidence="4 5">
    <name type="scientific">Streptomyces pilosus</name>
    <dbReference type="NCBI Taxonomy" id="28893"/>
    <lineage>
        <taxon>Bacteria</taxon>
        <taxon>Bacillati</taxon>
        <taxon>Actinomycetota</taxon>
        <taxon>Actinomycetes</taxon>
        <taxon>Kitasatosporales</taxon>
        <taxon>Streptomycetaceae</taxon>
        <taxon>Streptomyces</taxon>
    </lineage>
</organism>
<dbReference type="RefSeq" id="WP_189560620.1">
    <property type="nucleotide sequence ID" value="NZ_BMTE01000012.1"/>
</dbReference>
<dbReference type="InterPro" id="IPR036890">
    <property type="entry name" value="HATPase_C_sf"/>
</dbReference>